<dbReference type="RefSeq" id="WP_066867261.1">
    <property type="nucleotide sequence ID" value="NZ_CABKVV010000014.1"/>
</dbReference>
<evidence type="ECO:0000313" key="2">
    <source>
        <dbReference type="Proteomes" id="UP001524473"/>
    </source>
</evidence>
<accession>A0ABT1RVG8</accession>
<organism evidence="1 2">
    <name type="scientific">Neglectibacter timonensis</name>
    <dbReference type="NCBI Taxonomy" id="1776382"/>
    <lineage>
        <taxon>Bacteria</taxon>
        <taxon>Bacillati</taxon>
        <taxon>Bacillota</taxon>
        <taxon>Clostridia</taxon>
        <taxon>Eubacteriales</taxon>
        <taxon>Oscillospiraceae</taxon>
        <taxon>Neglectibacter</taxon>
    </lineage>
</organism>
<dbReference type="GeneID" id="90533839"/>
<dbReference type="Pfam" id="PF13483">
    <property type="entry name" value="Lactamase_B_3"/>
    <property type="match status" value="1"/>
</dbReference>
<name>A0ABT1RVG8_9FIRM</name>
<dbReference type="Proteomes" id="UP001524473">
    <property type="component" value="Unassembled WGS sequence"/>
</dbReference>
<evidence type="ECO:0000313" key="1">
    <source>
        <dbReference type="EMBL" id="MCQ4838667.1"/>
    </source>
</evidence>
<dbReference type="PANTHER" id="PTHR39189">
    <property type="entry name" value="UPF0173 METAL-DEPENDENT HYDROLASE YTKL"/>
    <property type="match status" value="1"/>
</dbReference>
<dbReference type="PANTHER" id="PTHR39189:SF1">
    <property type="entry name" value="UPF0173 METAL-DEPENDENT HYDROLASE YTKL"/>
    <property type="match status" value="1"/>
</dbReference>
<dbReference type="SUPFAM" id="SSF56281">
    <property type="entry name" value="Metallo-hydrolase/oxidoreductase"/>
    <property type="match status" value="1"/>
</dbReference>
<dbReference type="InterPro" id="IPR036866">
    <property type="entry name" value="RibonucZ/Hydroxyglut_hydro"/>
</dbReference>
<proteinExistence type="predicted"/>
<comment type="caution">
    <text evidence="1">The sequence shown here is derived from an EMBL/GenBank/DDBJ whole genome shotgun (WGS) entry which is preliminary data.</text>
</comment>
<dbReference type="Gene3D" id="3.60.15.10">
    <property type="entry name" value="Ribonuclease Z/Hydroxyacylglutathione hydrolase-like"/>
    <property type="match status" value="1"/>
</dbReference>
<keyword evidence="2" id="KW-1185">Reference proteome</keyword>
<dbReference type="EMBL" id="JANFZH010000003">
    <property type="protein sequence ID" value="MCQ4838667.1"/>
    <property type="molecule type" value="Genomic_DNA"/>
</dbReference>
<reference evidence="1 2" key="1">
    <citation type="submission" date="2022-06" db="EMBL/GenBank/DDBJ databases">
        <title>Isolation of gut microbiota from human fecal samples.</title>
        <authorList>
            <person name="Pamer E.G."/>
            <person name="Barat B."/>
            <person name="Waligurski E."/>
            <person name="Medina S."/>
            <person name="Paddock L."/>
            <person name="Mostad J."/>
        </authorList>
    </citation>
    <scope>NUCLEOTIDE SEQUENCE [LARGE SCALE GENOMIC DNA]</scope>
    <source>
        <strain evidence="1 2">DFI.9.73</strain>
    </source>
</reference>
<sequence length="209" mass="23042">MAIELRWLGHACFQVTCEDYSIVLDPFEPGSVPGCADIDIQADEVLCSHGHHDHNYTAGVRLPREKKESPFQVTVISTYHDDQEGALRGENKIHVLEAGGIKVAHFGDIGCELTSEQKKQLQGLDAAMLPVGGFYTVDAAGAWEIAEELRPTVILPMHYRSETFGLKPISGVEEFLELCGKWVRYPGDTISIIKGMERQTALLTYGAGR</sequence>
<gene>
    <name evidence="1" type="ORF">NE695_01915</name>
</gene>
<protein>
    <submittedName>
        <fullName evidence="1">MBL fold metallo-hydrolase</fullName>
    </submittedName>
</protein>